<reference evidence="2 3" key="1">
    <citation type="journal article" date="2004" name="Science">
        <title>A predator unmasked: life cycle of Bdellovibrio bacteriovorus from a genomic perspective.</title>
        <authorList>
            <person name="Rendulic S."/>
            <person name="Jagtap P."/>
            <person name="Rosinus A."/>
            <person name="Eppinger M."/>
            <person name="Baar C."/>
            <person name="Lanz C."/>
            <person name="Keller H."/>
            <person name="Lambert C."/>
            <person name="Evans K.J."/>
            <person name="Goesmann A."/>
            <person name="Meyer F."/>
            <person name="Sockett R.E."/>
            <person name="Schuster S.C."/>
        </authorList>
    </citation>
    <scope>NUCLEOTIDE SEQUENCE [LARGE SCALE GENOMIC DNA]</scope>
    <source>
        <strain evidence="3">ATCC 15356 / DSM 50701 / NCIMB 9529 / HD100</strain>
    </source>
</reference>
<proteinExistence type="predicted"/>
<name>Q6MK73_BDEBA</name>
<feature type="signal peptide" evidence="1">
    <location>
        <begin position="1"/>
        <end position="25"/>
    </location>
</feature>
<dbReference type="STRING" id="264462.Bd2538"/>
<dbReference type="AlphaFoldDB" id="Q6MK73"/>
<evidence type="ECO:0008006" key="4">
    <source>
        <dbReference type="Google" id="ProtNLM"/>
    </source>
</evidence>
<dbReference type="InterPro" id="IPR021247">
    <property type="entry name" value="DUF2785"/>
</dbReference>
<dbReference type="EMBL" id="BX842653">
    <property type="protein sequence ID" value="CAE80336.1"/>
    <property type="molecule type" value="Genomic_DNA"/>
</dbReference>
<dbReference type="GeneID" id="93013440"/>
<organism evidence="2 3">
    <name type="scientific">Bdellovibrio bacteriovorus (strain ATCC 15356 / DSM 50701 / NCIMB 9529 / HD100)</name>
    <dbReference type="NCBI Taxonomy" id="264462"/>
    <lineage>
        <taxon>Bacteria</taxon>
        <taxon>Pseudomonadati</taxon>
        <taxon>Bdellovibrionota</taxon>
        <taxon>Bdellovibrionia</taxon>
        <taxon>Bdellovibrionales</taxon>
        <taxon>Pseudobdellovibrionaceae</taxon>
        <taxon>Bdellovibrio</taxon>
    </lineage>
</organism>
<dbReference type="Pfam" id="PF10978">
    <property type="entry name" value="DUF2785"/>
    <property type="match status" value="1"/>
</dbReference>
<evidence type="ECO:0000313" key="3">
    <source>
        <dbReference type="Proteomes" id="UP000008080"/>
    </source>
</evidence>
<dbReference type="eggNOG" id="ENOG5033Y6W">
    <property type="taxonomic scope" value="Bacteria"/>
</dbReference>
<dbReference type="KEGG" id="bba:Bd2538"/>
<dbReference type="HOGENOM" id="CLU_481183_0_0_7"/>
<evidence type="ECO:0000256" key="1">
    <source>
        <dbReference type="SAM" id="SignalP"/>
    </source>
</evidence>
<gene>
    <name evidence="2" type="ordered locus">Bd2538</name>
</gene>
<evidence type="ECO:0000313" key="2">
    <source>
        <dbReference type="EMBL" id="CAE80336.1"/>
    </source>
</evidence>
<keyword evidence="1" id="KW-0732">Signal</keyword>
<accession>Q6MK73</accession>
<dbReference type="Proteomes" id="UP000008080">
    <property type="component" value="Chromosome"/>
</dbReference>
<sequence>MARRFHTSKMLIPLLLTLQSLNAYAITDANPQIANKHLMPNAVRVQITQRGMKYFDNRLSDILGNLGVKLDEGYFPAMSYTAEKPINMDDFMDANPEMVKMYQQVRGLLTQWLVGFSMNDHQPTIEIGESGYVAKFSRFGLVTDELLMEALGKRDGAILAIELEVKKLTISTQSVVAWDTQNEFLGKAGFEDVTLQAADEEMPLKIRLPFYLRMNAMGGLEFEALEISNNFDSIPLGLKYGRLIVPQFAVEVNGKKFYVNNAELEKLFQAQAPMILEKVRGSIGDFARTQLPAMLNQKAKEFLGGSLEQVQDMAAPGQEPTDTRPAFKWGLQLQNLNLKKSLNVDLTTYVEDPVNSRSAPVKSHASRGAPTFNAVAQENYDIGLSVDRALINRVLQLAFERRNFEQIKQSDGSVLKLVATPLIDYVKTPAGVAVKPTETFVKLRVSVEIQPGSMFLKKTIVVDFDIIAKLRQLSDKTGMQMLLHSIDTDSLYLDDKYISVAGKLFKGKVREGVKDELKKRSANWATTEESLPGGLPLPPQILGIKLDINRVMMDPNGHLIMYLDYAKTGANK</sequence>
<protein>
    <recommendedName>
        <fullName evidence="4">DUF4403 family protein</fullName>
    </recommendedName>
</protein>
<feature type="chain" id="PRO_5004276889" description="DUF4403 family protein" evidence="1">
    <location>
        <begin position="26"/>
        <end position="572"/>
    </location>
</feature>
<dbReference type="RefSeq" id="WP_011164939.1">
    <property type="nucleotide sequence ID" value="NC_005363.1"/>
</dbReference>
<keyword evidence="3" id="KW-1185">Reference proteome</keyword>